<evidence type="ECO:0000259" key="3">
    <source>
        <dbReference type="PROSITE" id="PS50072"/>
    </source>
</evidence>
<proteinExistence type="predicted"/>
<accession>A0A1I6QWQ7</accession>
<sequence length="286" mass="29882">MVSKEQRRKQLARAKWERQQQRRGERWRRTRRRRAVLAAVLVVLVAGGGTALATGVFGGDDDTTDAAAQDPLEQDGSDQETDAPPVEDPCAAPSGGAPSEQQWDAEPELTVDTSAAYTMSLATTCGDIEIALDAAAAPHTVNSFAFLAGEGFFDHSPCHRLVTEGLHVLQCGDPTGTGMGGPGYTIPDENLDAEEVADGVYPAGTVAMANQYNPQEDSGRDSGGSQFFLVYEDSPLPPDYTPFGTVTAGLDVLETIAAAGSGTDPATGNTPPNATVVIESATVEAG</sequence>
<keyword evidence="5" id="KW-1185">Reference proteome</keyword>
<dbReference type="EMBL" id="FPAB01000002">
    <property type="protein sequence ID" value="SFS56919.1"/>
    <property type="molecule type" value="Genomic_DNA"/>
</dbReference>
<dbReference type="STRING" id="1176198.SAMN05444716_102404"/>
<comment type="function">
    <text evidence="1">PPIases accelerate the folding of proteins. It catalyzes the cis-trans isomerization of proline imidic peptide bonds in oligopeptides.</text>
</comment>
<feature type="region of interest" description="Disordered" evidence="2">
    <location>
        <begin position="1"/>
        <end position="30"/>
    </location>
</feature>
<reference evidence="5" key="1">
    <citation type="submission" date="2016-10" db="EMBL/GenBank/DDBJ databases">
        <authorList>
            <person name="Varghese N."/>
            <person name="Submissions S."/>
        </authorList>
    </citation>
    <scope>NUCLEOTIDE SEQUENCE [LARGE SCALE GENOMIC DNA]</scope>
    <source>
        <strain evidence="5">CGMCC 4.7047</strain>
    </source>
</reference>
<dbReference type="Gene3D" id="2.40.100.10">
    <property type="entry name" value="Cyclophilin-like"/>
    <property type="match status" value="1"/>
</dbReference>
<keyword evidence="4" id="KW-0413">Isomerase</keyword>
<protein>
    <submittedName>
        <fullName evidence="4">Peptidyl-prolyl cis-trans isomerase B (Cyclophilin B)</fullName>
    </submittedName>
</protein>
<gene>
    <name evidence="4" type="ORF">SAMN05444716_102404</name>
</gene>
<feature type="domain" description="PPIase cyclophilin-type" evidence="3">
    <location>
        <begin position="126"/>
        <end position="283"/>
    </location>
</feature>
<dbReference type="PANTHER" id="PTHR45625">
    <property type="entry name" value="PEPTIDYL-PROLYL CIS-TRANS ISOMERASE-RELATED"/>
    <property type="match status" value="1"/>
</dbReference>
<dbReference type="InterPro" id="IPR044666">
    <property type="entry name" value="Cyclophilin_A-like"/>
</dbReference>
<dbReference type="RefSeq" id="WP_019434774.1">
    <property type="nucleotide sequence ID" value="NZ_CP054938.1"/>
</dbReference>
<name>A0A1I6QWQ7_9ACTN</name>
<dbReference type="SUPFAM" id="SSF50891">
    <property type="entry name" value="Cyclophilin-like"/>
    <property type="match status" value="1"/>
</dbReference>
<dbReference type="PANTHER" id="PTHR45625:SF3">
    <property type="entry name" value="PEPTIDYL-PROLYL CIS-TRANS ISOMERASE B-RELATED"/>
    <property type="match status" value="1"/>
</dbReference>
<dbReference type="InterPro" id="IPR002130">
    <property type="entry name" value="Cyclophilin-type_PPIase_dom"/>
</dbReference>
<feature type="compositionally biased region" description="Basic and acidic residues" evidence="2">
    <location>
        <begin position="14"/>
        <end position="24"/>
    </location>
</feature>
<dbReference type="AlphaFoldDB" id="A0A1I6QWQ7"/>
<dbReference type="PROSITE" id="PS50072">
    <property type="entry name" value="CSA_PPIASE_2"/>
    <property type="match status" value="1"/>
</dbReference>
<feature type="region of interest" description="Disordered" evidence="2">
    <location>
        <begin position="54"/>
        <end position="105"/>
    </location>
</feature>
<dbReference type="Proteomes" id="UP000198873">
    <property type="component" value="Unassembled WGS sequence"/>
</dbReference>
<dbReference type="Pfam" id="PF00160">
    <property type="entry name" value="Pro_isomerase"/>
    <property type="match status" value="1"/>
</dbReference>
<evidence type="ECO:0000256" key="2">
    <source>
        <dbReference type="SAM" id="MobiDB-lite"/>
    </source>
</evidence>
<evidence type="ECO:0000256" key="1">
    <source>
        <dbReference type="ARBA" id="ARBA00002388"/>
    </source>
</evidence>
<organism evidence="4 5">
    <name type="scientific">Streptomyces harbinensis</name>
    <dbReference type="NCBI Taxonomy" id="1176198"/>
    <lineage>
        <taxon>Bacteria</taxon>
        <taxon>Bacillati</taxon>
        <taxon>Actinomycetota</taxon>
        <taxon>Actinomycetes</taxon>
        <taxon>Kitasatosporales</taxon>
        <taxon>Streptomycetaceae</taxon>
        <taxon>Streptomyces</taxon>
    </lineage>
</organism>
<dbReference type="InterPro" id="IPR029000">
    <property type="entry name" value="Cyclophilin-like_dom_sf"/>
</dbReference>
<evidence type="ECO:0000313" key="4">
    <source>
        <dbReference type="EMBL" id="SFS56919.1"/>
    </source>
</evidence>
<dbReference type="GO" id="GO:0003755">
    <property type="term" value="F:peptidyl-prolyl cis-trans isomerase activity"/>
    <property type="evidence" value="ECO:0007669"/>
    <property type="project" value="InterPro"/>
</dbReference>
<evidence type="ECO:0000313" key="5">
    <source>
        <dbReference type="Proteomes" id="UP000198873"/>
    </source>
</evidence>
<feature type="compositionally biased region" description="Acidic residues" evidence="2">
    <location>
        <begin position="72"/>
        <end position="81"/>
    </location>
</feature>
<feature type="compositionally biased region" description="Basic residues" evidence="2">
    <location>
        <begin position="1"/>
        <end position="12"/>
    </location>
</feature>